<gene>
    <name evidence="4" type="ORF">IAC50_01920</name>
</gene>
<evidence type="ECO:0000313" key="5">
    <source>
        <dbReference type="Proteomes" id="UP000824090"/>
    </source>
</evidence>
<dbReference type="InterPro" id="IPR006683">
    <property type="entry name" value="Thioestr_dom"/>
</dbReference>
<protein>
    <submittedName>
        <fullName evidence="4">PaaI family thioesterase</fullName>
    </submittedName>
</protein>
<dbReference type="PANTHER" id="PTHR21660">
    <property type="entry name" value="THIOESTERASE SUPERFAMILY MEMBER-RELATED"/>
    <property type="match status" value="1"/>
</dbReference>
<comment type="caution">
    <text evidence="4">The sequence shown here is derived from an EMBL/GenBank/DDBJ whole genome shotgun (WGS) entry which is preliminary data.</text>
</comment>
<organism evidence="4 5">
    <name type="scientific">Candidatus Allocopromorpha excrementigallinarum</name>
    <dbReference type="NCBI Taxonomy" id="2840742"/>
    <lineage>
        <taxon>Bacteria</taxon>
        <taxon>Bacillati</taxon>
        <taxon>Bacillota</taxon>
        <taxon>Clostridia</taxon>
        <taxon>Eubacteriales</taxon>
        <taxon>Eubacteriaceae</taxon>
        <taxon>Eubacteriaceae incertae sedis</taxon>
        <taxon>Candidatus Allocopromorpha</taxon>
    </lineage>
</organism>
<dbReference type="Proteomes" id="UP000824090">
    <property type="component" value="Unassembled WGS sequence"/>
</dbReference>
<name>A0A9D1I1J1_9FIRM</name>
<evidence type="ECO:0000256" key="1">
    <source>
        <dbReference type="ARBA" id="ARBA00008324"/>
    </source>
</evidence>
<dbReference type="InterPro" id="IPR029069">
    <property type="entry name" value="HotDog_dom_sf"/>
</dbReference>
<accession>A0A9D1I1J1</accession>
<evidence type="ECO:0000259" key="3">
    <source>
        <dbReference type="Pfam" id="PF03061"/>
    </source>
</evidence>
<reference evidence="4" key="1">
    <citation type="submission" date="2020-10" db="EMBL/GenBank/DDBJ databases">
        <authorList>
            <person name="Gilroy R."/>
        </authorList>
    </citation>
    <scope>NUCLEOTIDE SEQUENCE</scope>
    <source>
        <strain evidence="4">ChiHcec3-6078</strain>
    </source>
</reference>
<dbReference type="AlphaFoldDB" id="A0A9D1I1J1"/>
<dbReference type="PANTHER" id="PTHR21660:SF1">
    <property type="entry name" value="ACYL-COENZYME A THIOESTERASE 13"/>
    <property type="match status" value="1"/>
</dbReference>
<proteinExistence type="inferred from homology"/>
<dbReference type="InterPro" id="IPR039298">
    <property type="entry name" value="ACOT13"/>
</dbReference>
<dbReference type="Gene3D" id="3.10.129.10">
    <property type="entry name" value="Hotdog Thioesterase"/>
    <property type="match status" value="1"/>
</dbReference>
<dbReference type="Pfam" id="PF03061">
    <property type="entry name" value="4HBT"/>
    <property type="match status" value="1"/>
</dbReference>
<dbReference type="CDD" id="cd03443">
    <property type="entry name" value="PaaI_thioesterase"/>
    <property type="match status" value="1"/>
</dbReference>
<keyword evidence="2" id="KW-0378">Hydrolase</keyword>
<dbReference type="EMBL" id="DVMP01000043">
    <property type="protein sequence ID" value="HIU25240.1"/>
    <property type="molecule type" value="Genomic_DNA"/>
</dbReference>
<evidence type="ECO:0000256" key="2">
    <source>
        <dbReference type="ARBA" id="ARBA00022801"/>
    </source>
</evidence>
<sequence length="160" mass="17651">MISEDMKRGQELLEAHAERTLKENNVNQKDRINGMMKSEKAGCSYAHKTLTFAFPVQKWQANRAGTLHGGIICTAFDLTISALARFFAGENFAPTVSLDVKYVRPVKVGDKMLVTAKATATGRRITQLTCEAYSQESGKLVATGASVFMNVDTMKEKNKK</sequence>
<reference evidence="4" key="2">
    <citation type="journal article" date="2021" name="PeerJ">
        <title>Extensive microbial diversity within the chicken gut microbiome revealed by metagenomics and culture.</title>
        <authorList>
            <person name="Gilroy R."/>
            <person name="Ravi A."/>
            <person name="Getino M."/>
            <person name="Pursley I."/>
            <person name="Horton D.L."/>
            <person name="Alikhan N.F."/>
            <person name="Baker D."/>
            <person name="Gharbi K."/>
            <person name="Hall N."/>
            <person name="Watson M."/>
            <person name="Adriaenssens E.M."/>
            <person name="Foster-Nyarko E."/>
            <person name="Jarju S."/>
            <person name="Secka A."/>
            <person name="Antonio M."/>
            <person name="Oren A."/>
            <person name="Chaudhuri R.R."/>
            <person name="La Ragione R."/>
            <person name="Hildebrand F."/>
            <person name="Pallen M.J."/>
        </authorList>
    </citation>
    <scope>NUCLEOTIDE SEQUENCE</scope>
    <source>
        <strain evidence="4">ChiHcec3-6078</strain>
    </source>
</reference>
<dbReference type="SUPFAM" id="SSF54637">
    <property type="entry name" value="Thioesterase/thiol ester dehydrase-isomerase"/>
    <property type="match status" value="1"/>
</dbReference>
<dbReference type="GO" id="GO:0047617">
    <property type="term" value="F:fatty acyl-CoA hydrolase activity"/>
    <property type="evidence" value="ECO:0007669"/>
    <property type="project" value="InterPro"/>
</dbReference>
<evidence type="ECO:0000313" key="4">
    <source>
        <dbReference type="EMBL" id="HIU25240.1"/>
    </source>
</evidence>
<comment type="similarity">
    <text evidence="1">Belongs to the thioesterase PaaI family.</text>
</comment>
<feature type="domain" description="Thioesterase" evidence="3">
    <location>
        <begin position="65"/>
        <end position="139"/>
    </location>
</feature>